<evidence type="ECO:0000313" key="3">
    <source>
        <dbReference type="Proteomes" id="UP000538147"/>
    </source>
</evidence>
<name>A0A841L362_9SPHN</name>
<gene>
    <name evidence="2" type="ORF">FHS79_001445</name>
</gene>
<sequence>MSSNRILTVSSSAEFTLALRAVRAGGVDTILVAPGSYGTLNISSVNPTGTLTIRPLDADAGATFSQMRLIRSSNITMEGFTLSNPIAPGQGRASAMQINKSSDIAISDFTVQGSLDGDVSNDAQGLNIIESSRVVVLNSAFQQVSTGITVGRSSDVVIAGNSIIEAREGVNMSGVTNGLFERNYLADFQPMPGDHPDFFQIHAVGPAVGSSNMVFRDNVMIERGEVSIGGIFIKSENVAKGVRHENITIENNFYEGTYRNAIAVSNADGVKIESNTVLESQRVTHASAIIVDDVSRATVANNIAPMFIDTKRNGLLSDVVWENNIDVVDRRFGGQATAAELFDRNYGDMTNESMMVRAGSMADIQGAGARIEGAWGAPAAPTDMLLSRSGMLMGDLPALVHFV</sequence>
<dbReference type="InterPro" id="IPR007742">
    <property type="entry name" value="NosD_dom"/>
</dbReference>
<dbReference type="Gene3D" id="2.160.20.10">
    <property type="entry name" value="Single-stranded right-handed beta-helix, Pectin lyase-like"/>
    <property type="match status" value="1"/>
</dbReference>
<dbReference type="RefSeq" id="WP_184197566.1">
    <property type="nucleotide sequence ID" value="NZ_JACIIV010000009.1"/>
</dbReference>
<dbReference type="Pfam" id="PF05048">
    <property type="entry name" value="NosD"/>
    <property type="match status" value="1"/>
</dbReference>
<dbReference type="SMART" id="SM00710">
    <property type="entry name" value="PbH1"/>
    <property type="match status" value="7"/>
</dbReference>
<dbReference type="AlphaFoldDB" id="A0A841L362"/>
<reference evidence="2 3" key="1">
    <citation type="submission" date="2020-08" db="EMBL/GenBank/DDBJ databases">
        <title>Genomic Encyclopedia of Type Strains, Phase IV (KMG-IV): sequencing the most valuable type-strain genomes for metagenomic binning, comparative biology and taxonomic classification.</title>
        <authorList>
            <person name="Goeker M."/>
        </authorList>
    </citation>
    <scope>NUCLEOTIDE SEQUENCE [LARGE SCALE GENOMIC DNA]</scope>
    <source>
        <strain evidence="2 3">DSM 102189</strain>
    </source>
</reference>
<dbReference type="InterPro" id="IPR006626">
    <property type="entry name" value="PbH1"/>
</dbReference>
<keyword evidence="3" id="KW-1185">Reference proteome</keyword>
<protein>
    <recommendedName>
        <fullName evidence="1">Periplasmic copper-binding protein NosD beta helix domain-containing protein</fullName>
    </recommendedName>
</protein>
<dbReference type="EMBL" id="JACIIV010000009">
    <property type="protein sequence ID" value="MBB6227279.1"/>
    <property type="molecule type" value="Genomic_DNA"/>
</dbReference>
<organism evidence="2 3">
    <name type="scientific">Polymorphobacter multimanifer</name>
    <dbReference type="NCBI Taxonomy" id="1070431"/>
    <lineage>
        <taxon>Bacteria</taxon>
        <taxon>Pseudomonadati</taxon>
        <taxon>Pseudomonadota</taxon>
        <taxon>Alphaproteobacteria</taxon>
        <taxon>Sphingomonadales</taxon>
        <taxon>Sphingosinicellaceae</taxon>
        <taxon>Polymorphobacter</taxon>
    </lineage>
</organism>
<dbReference type="InterPro" id="IPR012334">
    <property type="entry name" value="Pectin_lyas_fold"/>
</dbReference>
<comment type="caution">
    <text evidence="2">The sequence shown here is derived from an EMBL/GenBank/DDBJ whole genome shotgun (WGS) entry which is preliminary data.</text>
</comment>
<feature type="domain" description="Periplasmic copper-binding protein NosD beta helix" evidence="1">
    <location>
        <begin position="92"/>
        <end position="183"/>
    </location>
</feature>
<dbReference type="Proteomes" id="UP000538147">
    <property type="component" value="Unassembled WGS sequence"/>
</dbReference>
<evidence type="ECO:0000259" key="1">
    <source>
        <dbReference type="Pfam" id="PF05048"/>
    </source>
</evidence>
<dbReference type="SUPFAM" id="SSF51126">
    <property type="entry name" value="Pectin lyase-like"/>
    <property type="match status" value="1"/>
</dbReference>
<accession>A0A841L362</accession>
<dbReference type="InterPro" id="IPR011050">
    <property type="entry name" value="Pectin_lyase_fold/virulence"/>
</dbReference>
<evidence type="ECO:0000313" key="2">
    <source>
        <dbReference type="EMBL" id="MBB6227279.1"/>
    </source>
</evidence>
<proteinExistence type="predicted"/>